<sequence>MAAIRVLPDDVTVDSRPGETVLDALSRSGFGYRTGCTRGGCGICKVDLRQGSVSYTAATVSDQVLPPDERAAGTCLSCRAVPDGDLTIELRNERLRRLNPYLTARFESTTKKQVLRNERKRPWE</sequence>
<dbReference type="PROSITE" id="PS51085">
    <property type="entry name" value="2FE2S_FER_2"/>
    <property type="match status" value="1"/>
</dbReference>
<dbReference type="Pfam" id="PF00111">
    <property type="entry name" value="Fer2"/>
    <property type="match status" value="1"/>
</dbReference>
<feature type="domain" description="2Fe-2S ferredoxin-type" evidence="1">
    <location>
        <begin position="2"/>
        <end position="94"/>
    </location>
</feature>
<evidence type="ECO:0000259" key="1">
    <source>
        <dbReference type="PROSITE" id="PS51085"/>
    </source>
</evidence>
<dbReference type="EMBL" id="JABEPQ010000001">
    <property type="protein sequence ID" value="NNM45605.1"/>
    <property type="molecule type" value="Genomic_DNA"/>
</dbReference>
<evidence type="ECO:0000313" key="3">
    <source>
        <dbReference type="Proteomes" id="UP000588586"/>
    </source>
</evidence>
<proteinExistence type="predicted"/>
<dbReference type="InterPro" id="IPR012675">
    <property type="entry name" value="Beta-grasp_dom_sf"/>
</dbReference>
<keyword evidence="3" id="KW-1185">Reference proteome</keyword>
<evidence type="ECO:0000313" key="2">
    <source>
        <dbReference type="EMBL" id="NNM45605.1"/>
    </source>
</evidence>
<dbReference type="SUPFAM" id="SSF54292">
    <property type="entry name" value="2Fe-2S ferredoxin-like"/>
    <property type="match status" value="1"/>
</dbReference>
<name>A0A849HCE3_9MICO</name>
<dbReference type="CDD" id="cd00207">
    <property type="entry name" value="fer2"/>
    <property type="match status" value="1"/>
</dbReference>
<dbReference type="PROSITE" id="PS00197">
    <property type="entry name" value="2FE2S_FER_1"/>
    <property type="match status" value="1"/>
</dbReference>
<dbReference type="GO" id="GO:0051537">
    <property type="term" value="F:2 iron, 2 sulfur cluster binding"/>
    <property type="evidence" value="ECO:0007669"/>
    <property type="project" value="InterPro"/>
</dbReference>
<organism evidence="2 3">
    <name type="scientific">Knoellia koreensis</name>
    <dbReference type="NCBI Taxonomy" id="2730921"/>
    <lineage>
        <taxon>Bacteria</taxon>
        <taxon>Bacillati</taxon>
        <taxon>Actinomycetota</taxon>
        <taxon>Actinomycetes</taxon>
        <taxon>Micrococcales</taxon>
        <taxon>Intrasporangiaceae</taxon>
        <taxon>Knoellia</taxon>
    </lineage>
</organism>
<dbReference type="Proteomes" id="UP000588586">
    <property type="component" value="Unassembled WGS sequence"/>
</dbReference>
<protein>
    <submittedName>
        <fullName evidence="2">2Fe-2S iron-sulfur cluster binding domain-containing protein</fullName>
    </submittedName>
</protein>
<comment type="caution">
    <text evidence="2">The sequence shown here is derived from an EMBL/GenBank/DDBJ whole genome shotgun (WGS) entry which is preliminary data.</text>
</comment>
<reference evidence="2 3" key="1">
    <citation type="submission" date="2020-04" db="EMBL/GenBank/DDBJ databases">
        <title>Knoellia sp. isolate from air conditioner.</title>
        <authorList>
            <person name="Chea S."/>
            <person name="Kim D.-U."/>
        </authorList>
    </citation>
    <scope>NUCLEOTIDE SEQUENCE [LARGE SCALE GENOMIC DNA]</scope>
    <source>
        <strain evidence="2 3">DB2414S</strain>
    </source>
</reference>
<dbReference type="RefSeq" id="WP_171242605.1">
    <property type="nucleotide sequence ID" value="NZ_JABEPQ010000001.1"/>
</dbReference>
<dbReference type="InterPro" id="IPR036010">
    <property type="entry name" value="2Fe-2S_ferredoxin-like_sf"/>
</dbReference>
<dbReference type="Gene3D" id="3.10.20.30">
    <property type="match status" value="1"/>
</dbReference>
<dbReference type="InterPro" id="IPR006058">
    <property type="entry name" value="2Fe2S_fd_BS"/>
</dbReference>
<dbReference type="AlphaFoldDB" id="A0A849HCE3"/>
<dbReference type="InterPro" id="IPR001041">
    <property type="entry name" value="2Fe-2S_ferredoxin-type"/>
</dbReference>
<gene>
    <name evidence="2" type="ORF">HJG52_06240</name>
</gene>
<accession>A0A849HCE3</accession>